<sequence>MPCGYSKWIEDTRGMTSQQKLEHLIHEMNTLGRNYGKPPEILLPKASLRASSSDLNTATDPTNQMEEFVEPIDPGTW</sequence>
<accession>A0A3P8B8W6</accession>
<organism evidence="2 3">
    <name type="scientific">Echinostoma caproni</name>
    <dbReference type="NCBI Taxonomy" id="27848"/>
    <lineage>
        <taxon>Eukaryota</taxon>
        <taxon>Metazoa</taxon>
        <taxon>Spiralia</taxon>
        <taxon>Lophotrochozoa</taxon>
        <taxon>Platyhelminthes</taxon>
        <taxon>Trematoda</taxon>
        <taxon>Digenea</taxon>
        <taxon>Plagiorchiida</taxon>
        <taxon>Echinostomata</taxon>
        <taxon>Echinostomatoidea</taxon>
        <taxon>Echinostomatidae</taxon>
        <taxon>Echinostoma</taxon>
    </lineage>
</organism>
<evidence type="ECO:0000313" key="2">
    <source>
        <dbReference type="EMBL" id="VDP22522.1"/>
    </source>
</evidence>
<evidence type="ECO:0000256" key="1">
    <source>
        <dbReference type="SAM" id="MobiDB-lite"/>
    </source>
</evidence>
<dbReference type="AlphaFoldDB" id="A0A3P8B8W6"/>
<gene>
    <name evidence="2" type="ORF">ECPE_LOCUS429</name>
</gene>
<name>A0A3P8B8W6_9TREM</name>
<feature type="compositionally biased region" description="Polar residues" evidence="1">
    <location>
        <begin position="52"/>
        <end position="65"/>
    </location>
</feature>
<dbReference type="EMBL" id="UZAN01001385">
    <property type="protein sequence ID" value="VDP22522.1"/>
    <property type="molecule type" value="Genomic_DNA"/>
</dbReference>
<evidence type="ECO:0000313" key="3">
    <source>
        <dbReference type="Proteomes" id="UP000272942"/>
    </source>
</evidence>
<feature type="region of interest" description="Disordered" evidence="1">
    <location>
        <begin position="52"/>
        <end position="77"/>
    </location>
</feature>
<dbReference type="Proteomes" id="UP000272942">
    <property type="component" value="Unassembled WGS sequence"/>
</dbReference>
<reference evidence="2 3" key="1">
    <citation type="submission" date="2018-11" db="EMBL/GenBank/DDBJ databases">
        <authorList>
            <consortium name="Pathogen Informatics"/>
        </authorList>
    </citation>
    <scope>NUCLEOTIDE SEQUENCE [LARGE SCALE GENOMIC DNA]</scope>
    <source>
        <strain evidence="2 3">Egypt</strain>
    </source>
</reference>
<keyword evidence="3" id="KW-1185">Reference proteome</keyword>
<proteinExistence type="predicted"/>
<protein>
    <submittedName>
        <fullName evidence="2">Uncharacterized protein</fullName>
    </submittedName>
</protein>